<dbReference type="KEGG" id="nio:NITINOP_2364"/>
<keyword evidence="15" id="KW-1185">Reference proteome</keyword>
<keyword evidence="4 12" id="KW-0808">Transferase</keyword>
<evidence type="ECO:0000256" key="7">
    <source>
        <dbReference type="ARBA" id="ARBA00022777"/>
    </source>
</evidence>
<evidence type="ECO:0000256" key="2">
    <source>
        <dbReference type="ARBA" id="ARBA00012980"/>
    </source>
</evidence>
<evidence type="ECO:0000256" key="12">
    <source>
        <dbReference type="HAMAP-Rule" id="MF_00165"/>
    </source>
</evidence>
<dbReference type="EC" id="2.7.4.9" evidence="2 12"/>
<dbReference type="PROSITE" id="PS01331">
    <property type="entry name" value="THYMIDYLATE_KINASE"/>
    <property type="match status" value="1"/>
</dbReference>
<dbReference type="OrthoDB" id="9774907at2"/>
<keyword evidence="8 12" id="KW-0067">ATP-binding</keyword>
<reference evidence="15" key="1">
    <citation type="submission" date="2015-09" db="EMBL/GenBank/DDBJ databases">
        <authorList>
            <person name="Daims H."/>
        </authorList>
    </citation>
    <scope>NUCLEOTIDE SEQUENCE [LARGE SCALE GENOMIC DNA]</scope>
</reference>
<dbReference type="GO" id="GO:0006235">
    <property type="term" value="P:dTTP biosynthetic process"/>
    <property type="evidence" value="ECO:0007669"/>
    <property type="project" value="UniProtKB-UniRule"/>
</dbReference>
<dbReference type="Proteomes" id="UP000066284">
    <property type="component" value="Chromosome 1"/>
</dbReference>
<proteinExistence type="inferred from homology"/>
<feature type="binding site" evidence="12">
    <location>
        <begin position="17"/>
        <end position="24"/>
    </location>
    <ligand>
        <name>ATP</name>
        <dbReference type="ChEBI" id="CHEBI:30616"/>
    </ligand>
</feature>
<evidence type="ECO:0000313" key="14">
    <source>
        <dbReference type="EMBL" id="CUQ67336.1"/>
    </source>
</evidence>
<dbReference type="InterPro" id="IPR027417">
    <property type="entry name" value="P-loop_NTPase"/>
</dbReference>
<keyword evidence="5 12" id="KW-0545">Nucleotide biosynthesis</keyword>
<name>A0A0S4KVT1_9BACT</name>
<dbReference type="Pfam" id="PF02223">
    <property type="entry name" value="Thymidylate_kin"/>
    <property type="match status" value="1"/>
</dbReference>
<comment type="similarity">
    <text evidence="1 12">Belongs to the thymidylate kinase family.</text>
</comment>
<dbReference type="EMBL" id="LN885086">
    <property type="protein sequence ID" value="CUQ67336.1"/>
    <property type="molecule type" value="Genomic_DNA"/>
</dbReference>
<dbReference type="InterPro" id="IPR018095">
    <property type="entry name" value="Thymidylate_kin_CS"/>
</dbReference>
<dbReference type="HAMAP" id="MF_00165">
    <property type="entry name" value="Thymidylate_kinase"/>
    <property type="match status" value="1"/>
</dbReference>
<feature type="domain" description="Thymidylate kinase-like" evidence="13">
    <location>
        <begin position="15"/>
        <end position="204"/>
    </location>
</feature>
<dbReference type="GO" id="GO:0006227">
    <property type="term" value="P:dUDP biosynthetic process"/>
    <property type="evidence" value="ECO:0007669"/>
    <property type="project" value="TreeGrafter"/>
</dbReference>
<dbReference type="InterPro" id="IPR018094">
    <property type="entry name" value="Thymidylate_kinase"/>
</dbReference>
<gene>
    <name evidence="12 14" type="primary">tmk</name>
    <name evidence="14" type="ORF">NITINOP_2364</name>
</gene>
<evidence type="ECO:0000256" key="11">
    <source>
        <dbReference type="ARBA" id="ARBA00057735"/>
    </source>
</evidence>
<dbReference type="SUPFAM" id="SSF52540">
    <property type="entry name" value="P-loop containing nucleoside triphosphate hydrolases"/>
    <property type="match status" value="1"/>
</dbReference>
<evidence type="ECO:0000256" key="3">
    <source>
        <dbReference type="ARBA" id="ARBA00017144"/>
    </source>
</evidence>
<dbReference type="Gene3D" id="3.40.50.300">
    <property type="entry name" value="P-loop containing nucleotide triphosphate hydrolases"/>
    <property type="match status" value="1"/>
</dbReference>
<dbReference type="GO" id="GO:0005829">
    <property type="term" value="C:cytosol"/>
    <property type="evidence" value="ECO:0007669"/>
    <property type="project" value="TreeGrafter"/>
</dbReference>
<dbReference type="PANTHER" id="PTHR10344">
    <property type="entry name" value="THYMIDYLATE KINASE"/>
    <property type="match status" value="1"/>
</dbReference>
<evidence type="ECO:0000256" key="5">
    <source>
        <dbReference type="ARBA" id="ARBA00022727"/>
    </source>
</evidence>
<evidence type="ECO:0000256" key="1">
    <source>
        <dbReference type="ARBA" id="ARBA00009776"/>
    </source>
</evidence>
<dbReference type="AlphaFoldDB" id="A0A0S4KVT1"/>
<dbReference type="RefSeq" id="WP_062488009.1">
    <property type="nucleotide sequence ID" value="NZ_LN885086.1"/>
</dbReference>
<protein>
    <recommendedName>
        <fullName evidence="3 12">Thymidylate kinase</fullName>
        <ecNumber evidence="2 12">2.7.4.9</ecNumber>
    </recommendedName>
    <alternativeName>
        <fullName evidence="9 12">dTMP kinase</fullName>
    </alternativeName>
</protein>
<dbReference type="InterPro" id="IPR039430">
    <property type="entry name" value="Thymidylate_kin-like_dom"/>
</dbReference>
<evidence type="ECO:0000256" key="8">
    <source>
        <dbReference type="ARBA" id="ARBA00022840"/>
    </source>
</evidence>
<dbReference type="GO" id="GO:0005524">
    <property type="term" value="F:ATP binding"/>
    <property type="evidence" value="ECO:0007669"/>
    <property type="project" value="UniProtKB-UniRule"/>
</dbReference>
<keyword evidence="7 12" id="KW-0418">Kinase</keyword>
<dbReference type="CDD" id="cd01672">
    <property type="entry name" value="TMPK"/>
    <property type="match status" value="1"/>
</dbReference>
<dbReference type="FunFam" id="3.40.50.300:FF:000225">
    <property type="entry name" value="Thymidylate kinase"/>
    <property type="match status" value="1"/>
</dbReference>
<evidence type="ECO:0000259" key="13">
    <source>
        <dbReference type="Pfam" id="PF02223"/>
    </source>
</evidence>
<sequence>MQVVSRRPKGLFITLEGGEGSGKTTQALRLSQSLTAKGYDVLLTREPGGTVIAEQLRNILLRTDSAEPLAPETEALLILAARRQHVDHVIRPALERGTIVVCDRFSDSTFAYQGYGRGLDLKILRRMDDWATGHLSPHLTLLFDLPVATGLRRRRGTSSAGNRLDRETRAFHTRVHAGFHALAKREPRRIVVVDARPSPDVVTAQMETLVLAKLRRSHFKTDPKR</sequence>
<dbReference type="PANTHER" id="PTHR10344:SF4">
    <property type="entry name" value="UMP-CMP KINASE 2, MITOCHONDRIAL"/>
    <property type="match status" value="1"/>
</dbReference>
<comment type="function">
    <text evidence="11 12">Phosphorylation of dTMP to form dTDP in both de novo and salvage pathways of dTTP synthesis.</text>
</comment>
<evidence type="ECO:0000313" key="15">
    <source>
        <dbReference type="Proteomes" id="UP000066284"/>
    </source>
</evidence>
<comment type="catalytic activity">
    <reaction evidence="10 12">
        <text>dTMP + ATP = dTDP + ADP</text>
        <dbReference type="Rhea" id="RHEA:13517"/>
        <dbReference type="ChEBI" id="CHEBI:30616"/>
        <dbReference type="ChEBI" id="CHEBI:58369"/>
        <dbReference type="ChEBI" id="CHEBI:63528"/>
        <dbReference type="ChEBI" id="CHEBI:456216"/>
        <dbReference type="EC" id="2.7.4.9"/>
    </reaction>
</comment>
<organism evidence="14 15">
    <name type="scientific">Candidatus Nitrospira inopinata</name>
    <dbReference type="NCBI Taxonomy" id="1715989"/>
    <lineage>
        <taxon>Bacteria</taxon>
        <taxon>Pseudomonadati</taxon>
        <taxon>Nitrospirota</taxon>
        <taxon>Nitrospiria</taxon>
        <taxon>Nitrospirales</taxon>
        <taxon>Nitrospiraceae</taxon>
        <taxon>Nitrospira</taxon>
    </lineage>
</organism>
<evidence type="ECO:0000256" key="9">
    <source>
        <dbReference type="ARBA" id="ARBA00029962"/>
    </source>
</evidence>
<dbReference type="STRING" id="1715989.NITINOP_2364"/>
<evidence type="ECO:0000256" key="4">
    <source>
        <dbReference type="ARBA" id="ARBA00022679"/>
    </source>
</evidence>
<dbReference type="GO" id="GO:0006233">
    <property type="term" value="P:dTDP biosynthetic process"/>
    <property type="evidence" value="ECO:0007669"/>
    <property type="project" value="InterPro"/>
</dbReference>
<keyword evidence="6 12" id="KW-0547">Nucleotide-binding</keyword>
<accession>A0A0S4KVT1</accession>
<dbReference type="NCBIfam" id="TIGR00041">
    <property type="entry name" value="DTMP_kinase"/>
    <property type="match status" value="1"/>
</dbReference>
<evidence type="ECO:0000256" key="10">
    <source>
        <dbReference type="ARBA" id="ARBA00048743"/>
    </source>
</evidence>
<dbReference type="GO" id="GO:0004798">
    <property type="term" value="F:dTMP kinase activity"/>
    <property type="evidence" value="ECO:0007669"/>
    <property type="project" value="UniProtKB-UniRule"/>
</dbReference>
<evidence type="ECO:0000256" key="6">
    <source>
        <dbReference type="ARBA" id="ARBA00022741"/>
    </source>
</evidence>